<protein>
    <recommendedName>
        <fullName evidence="4">Peptidase M56 domain-containing protein</fullName>
    </recommendedName>
</protein>
<gene>
    <name evidence="5" type="ORF">BSK56_03970</name>
</gene>
<evidence type="ECO:0000313" key="5">
    <source>
        <dbReference type="EMBL" id="OMD51793.1"/>
    </source>
</evidence>
<evidence type="ECO:0000256" key="2">
    <source>
        <dbReference type="SAM" id="MobiDB-lite"/>
    </source>
</evidence>
<feature type="transmembrane region" description="Helical" evidence="3">
    <location>
        <begin position="36"/>
        <end position="54"/>
    </location>
</feature>
<evidence type="ECO:0000259" key="4">
    <source>
        <dbReference type="Pfam" id="PF05569"/>
    </source>
</evidence>
<evidence type="ECO:0000256" key="3">
    <source>
        <dbReference type="SAM" id="Phobius"/>
    </source>
</evidence>
<dbReference type="RefSeq" id="WP_076109436.1">
    <property type="nucleotide sequence ID" value="NZ_MPTB01000004.1"/>
</dbReference>
<keyword evidence="3" id="KW-0812">Transmembrane</keyword>
<dbReference type="PANTHER" id="PTHR34978:SF3">
    <property type="entry name" value="SLR0241 PROTEIN"/>
    <property type="match status" value="1"/>
</dbReference>
<evidence type="ECO:0000256" key="1">
    <source>
        <dbReference type="SAM" id="Coils"/>
    </source>
</evidence>
<feature type="compositionally biased region" description="Polar residues" evidence="2">
    <location>
        <begin position="439"/>
        <end position="455"/>
    </location>
</feature>
<keyword evidence="3" id="KW-1133">Transmembrane helix</keyword>
<accession>A0ABX3HNN3</accession>
<reference evidence="5 6" key="1">
    <citation type="submission" date="2016-10" db="EMBL/GenBank/DDBJ databases">
        <title>Paenibacillus species isolates.</title>
        <authorList>
            <person name="Beno S.M."/>
        </authorList>
    </citation>
    <scope>NUCLEOTIDE SEQUENCE [LARGE SCALE GENOMIC DNA]</scope>
    <source>
        <strain evidence="5 6">FSL H7-0744</strain>
    </source>
</reference>
<proteinExistence type="predicted"/>
<comment type="caution">
    <text evidence="5">The sequence shown here is derived from an EMBL/GenBank/DDBJ whole genome shotgun (WGS) entry which is preliminary data.</text>
</comment>
<keyword evidence="3" id="KW-0472">Membrane</keyword>
<feature type="transmembrane region" description="Helical" evidence="3">
    <location>
        <begin position="6"/>
        <end position="24"/>
    </location>
</feature>
<organism evidence="5 6">
    <name type="scientific">Paenibacillus borealis</name>
    <dbReference type="NCBI Taxonomy" id="160799"/>
    <lineage>
        <taxon>Bacteria</taxon>
        <taxon>Bacillati</taxon>
        <taxon>Bacillota</taxon>
        <taxon>Bacilli</taxon>
        <taxon>Bacillales</taxon>
        <taxon>Paenibacillaceae</taxon>
        <taxon>Paenibacillus</taxon>
    </lineage>
</organism>
<feature type="coiled-coil region" evidence="1">
    <location>
        <begin position="407"/>
        <end position="434"/>
    </location>
</feature>
<feature type="domain" description="Peptidase M56" evidence="4">
    <location>
        <begin position="7"/>
        <end position="299"/>
    </location>
</feature>
<keyword evidence="6" id="KW-1185">Reference proteome</keyword>
<dbReference type="Proteomes" id="UP000187412">
    <property type="component" value="Unassembled WGS sequence"/>
</dbReference>
<dbReference type="Pfam" id="PF05569">
    <property type="entry name" value="Peptidase_M56"/>
    <property type="match status" value="1"/>
</dbReference>
<dbReference type="InterPro" id="IPR008756">
    <property type="entry name" value="Peptidase_M56"/>
</dbReference>
<name>A0ABX3HNN3_PAEBO</name>
<dbReference type="EMBL" id="MPTB01000004">
    <property type="protein sequence ID" value="OMD51793.1"/>
    <property type="molecule type" value="Genomic_DNA"/>
</dbReference>
<dbReference type="InterPro" id="IPR052173">
    <property type="entry name" value="Beta-lactam_resp_regulator"/>
</dbReference>
<keyword evidence="1" id="KW-0175">Coiled coil</keyword>
<feature type="transmembrane region" description="Helical" evidence="3">
    <location>
        <begin position="112"/>
        <end position="135"/>
    </location>
</feature>
<dbReference type="PANTHER" id="PTHR34978">
    <property type="entry name" value="POSSIBLE SENSOR-TRANSDUCER PROTEIN BLAR"/>
    <property type="match status" value="1"/>
</dbReference>
<evidence type="ECO:0000313" key="6">
    <source>
        <dbReference type="Proteomes" id="UP000187412"/>
    </source>
</evidence>
<sequence length="635" mass="70959">MSWLMDVFQMSLTAAVLIIAIVVVRALTLHKLPKKTFLVLWGVVLCRLLIPFSIPSPFSFYTGLEKLERVFRTTSSTPPPAEASSILHTVNFSGTAESIGNVASSGSTSASISPLVIIGLLGMCVFALFFIVTYIKCRREFQTSLPVGNDFTARWLQEHPLRRQVQIRQSDQIKAPLTYGILHPVVLMPKDMDWTDETRLRYIFTHEFVHIRRFDALTKLVLTFALCLHWFNPMVWVMYILVNRDIELSCDETVVRTFGEPVKAAYAMTLIGMEEKKSKVTPLFNSFSKNSIEERIIAIMKMKKTTVFGSAAALLLIAGTVTAFATSAAKPVSGSGFEENSLAVYEPYGLVYDAKSHELMYQNEEVRDFFDEQAGVGQSMMDGTVDVYAVYKNGKLAGIEKRSPEEFSKTTAEKKALQKEFAEKRKELGIADNEDFAYSDNSEGQSGTMGQSSGAAYSYSDETGAVQISNDDGKTWMSEEAYEQANPTPKVVWWTYEEYKAWLAEEKKSLQSIIGGKGWNPTDGWYEWTPEKVNEAIAMYEGILEDIKKGVKVSKSVDGKDDVILSYNPKEIEVSSAHGMTISDDNGNTSDIGPYDTKEELLAAIKLYCERQVKAGKLTPIEAEKLINEANTQHK</sequence>
<dbReference type="CDD" id="cd07341">
    <property type="entry name" value="M56_BlaR1_MecR1_like"/>
    <property type="match status" value="1"/>
</dbReference>
<feature type="region of interest" description="Disordered" evidence="2">
    <location>
        <begin position="436"/>
        <end position="456"/>
    </location>
</feature>